<dbReference type="NCBIfam" id="TIGR00112">
    <property type="entry name" value="proC"/>
    <property type="match status" value="1"/>
</dbReference>
<evidence type="ECO:0000256" key="6">
    <source>
        <dbReference type="PIRSR" id="PIRSR000193-1"/>
    </source>
</evidence>
<dbReference type="InterPro" id="IPR000304">
    <property type="entry name" value="Pyrroline-COOH_reductase"/>
</dbReference>
<evidence type="ECO:0000256" key="7">
    <source>
        <dbReference type="RuleBase" id="RU003903"/>
    </source>
</evidence>
<dbReference type="GO" id="GO:0055129">
    <property type="term" value="P:L-proline biosynthetic process"/>
    <property type="evidence" value="ECO:0007669"/>
    <property type="project" value="UniProtKB-UniRule"/>
</dbReference>
<name>A0A095VRX2_9GAMM</name>
<dbReference type="OrthoDB" id="9805754at2"/>
<keyword evidence="3 4" id="KW-0560">Oxidoreductase</keyword>
<dbReference type="PANTHER" id="PTHR11645">
    <property type="entry name" value="PYRROLINE-5-CARBOXYLATE REDUCTASE"/>
    <property type="match status" value="1"/>
</dbReference>
<dbReference type="InterPro" id="IPR036291">
    <property type="entry name" value="NAD(P)-bd_dom_sf"/>
</dbReference>
<dbReference type="Gene3D" id="3.40.50.720">
    <property type="entry name" value="NAD(P)-binding Rossmann-like Domain"/>
    <property type="match status" value="1"/>
</dbReference>
<dbReference type="AlphaFoldDB" id="A0A095VRX2"/>
<evidence type="ECO:0000256" key="1">
    <source>
        <dbReference type="ARBA" id="ARBA00005525"/>
    </source>
</evidence>
<dbReference type="EC" id="1.5.1.2" evidence="4 5"/>
<organism evidence="10 11">
    <name type="scientific">Pseudohaliea rubra DSM 19751</name>
    <dbReference type="NCBI Taxonomy" id="1265313"/>
    <lineage>
        <taxon>Bacteria</taxon>
        <taxon>Pseudomonadati</taxon>
        <taxon>Pseudomonadota</taxon>
        <taxon>Gammaproteobacteria</taxon>
        <taxon>Cellvibrionales</taxon>
        <taxon>Halieaceae</taxon>
        <taxon>Pseudohaliea</taxon>
    </lineage>
</organism>
<evidence type="ECO:0000313" key="10">
    <source>
        <dbReference type="EMBL" id="KGE04202.1"/>
    </source>
</evidence>
<protein>
    <recommendedName>
        <fullName evidence="4 5">Pyrroline-5-carboxylate reductase</fullName>
        <shortName evidence="4">P5C reductase</shortName>
        <shortName evidence="4">P5CR</shortName>
        <ecNumber evidence="4 5">1.5.1.2</ecNumber>
    </recommendedName>
    <alternativeName>
        <fullName evidence="4">PCA reductase</fullName>
    </alternativeName>
</protein>
<comment type="subcellular location">
    <subcellularLocation>
        <location evidence="4">Cytoplasm</location>
    </subcellularLocation>
</comment>
<sequence>MAEIRIAFIGAGNMAASIIGGLVAEGHPASTISASDPSPESLARLREVAPVATGSDNREAVTGADVVILAVKPQVMARVCIDIAPALAGGGAVALSIAAGIPVASLERWLGPGVPVIRCMPNTPALLGAGASGLYATAAVSAAQRAHAGTILSAVGLVRWVDSEDDLHAVTAVSGSGPAYFFLFMEAMAAEGQRLGLDAETATALTAQTCLGAARMAAESGIGLAELRRRVCSPGGTTERAIASFQSDELEATVARAMTACLARSKEMADELG</sequence>
<dbReference type="STRING" id="1265313.HRUBRA_01231"/>
<feature type="domain" description="Pyrroline-5-carboxylate reductase dimerisation" evidence="9">
    <location>
        <begin position="164"/>
        <end position="268"/>
    </location>
</feature>
<feature type="binding site" evidence="6">
    <location>
        <begin position="9"/>
        <end position="14"/>
    </location>
    <ligand>
        <name>NADP(+)</name>
        <dbReference type="ChEBI" id="CHEBI:58349"/>
    </ligand>
</feature>
<proteinExistence type="inferred from homology"/>
<keyword evidence="4 7" id="KW-0028">Amino-acid biosynthesis</keyword>
<evidence type="ECO:0000256" key="3">
    <source>
        <dbReference type="ARBA" id="ARBA00023002"/>
    </source>
</evidence>
<keyword evidence="4 7" id="KW-0641">Proline biosynthesis</keyword>
<dbReference type="HOGENOM" id="CLU_042344_0_1_6"/>
<dbReference type="InterPro" id="IPR053790">
    <property type="entry name" value="P5CR-like_CS"/>
</dbReference>
<dbReference type="FunFam" id="1.10.3730.10:FF:000001">
    <property type="entry name" value="Pyrroline-5-carboxylate reductase"/>
    <property type="match status" value="1"/>
</dbReference>
<evidence type="ECO:0000256" key="2">
    <source>
        <dbReference type="ARBA" id="ARBA00022857"/>
    </source>
</evidence>
<evidence type="ECO:0000256" key="5">
    <source>
        <dbReference type="NCBIfam" id="TIGR00112"/>
    </source>
</evidence>
<dbReference type="PANTHER" id="PTHR11645:SF0">
    <property type="entry name" value="PYRROLINE-5-CARBOXYLATE REDUCTASE 3"/>
    <property type="match status" value="1"/>
</dbReference>
<keyword evidence="2 4" id="KW-0521">NADP</keyword>
<comment type="caution">
    <text evidence="10">The sequence shown here is derived from an EMBL/GenBank/DDBJ whole genome shotgun (WGS) entry which is preliminary data.</text>
</comment>
<feature type="domain" description="Pyrroline-5-carboxylate reductase catalytic N-terminal" evidence="8">
    <location>
        <begin position="5"/>
        <end position="89"/>
    </location>
</feature>
<keyword evidence="11" id="KW-1185">Reference proteome</keyword>
<evidence type="ECO:0000256" key="4">
    <source>
        <dbReference type="HAMAP-Rule" id="MF_01925"/>
    </source>
</evidence>
<dbReference type="GO" id="GO:0005737">
    <property type="term" value="C:cytoplasm"/>
    <property type="evidence" value="ECO:0007669"/>
    <property type="project" value="UniProtKB-SubCell"/>
</dbReference>
<reference evidence="10 11" key="1">
    <citation type="journal article" date="2014" name="Genome Announc.">
        <title>Genome Sequence of Gammaproteobacterial Pseudohaliea rubra Type Strain DSM 19751, Isolated from Coastal Seawater of the Mediterranean Sea.</title>
        <authorList>
            <person name="Spring S."/>
            <person name="Fiebig A."/>
            <person name="Riedel T."/>
            <person name="Goker M."/>
            <person name="Klenk H.P."/>
        </authorList>
    </citation>
    <scope>NUCLEOTIDE SEQUENCE [LARGE SCALE GENOMIC DNA]</scope>
    <source>
        <strain evidence="10 11">DSM 19751</strain>
    </source>
</reference>
<comment type="catalytic activity">
    <reaction evidence="4 7">
        <text>L-proline + NADP(+) = (S)-1-pyrroline-5-carboxylate + NADPH + 2 H(+)</text>
        <dbReference type="Rhea" id="RHEA:14109"/>
        <dbReference type="ChEBI" id="CHEBI:15378"/>
        <dbReference type="ChEBI" id="CHEBI:17388"/>
        <dbReference type="ChEBI" id="CHEBI:57783"/>
        <dbReference type="ChEBI" id="CHEBI:58349"/>
        <dbReference type="ChEBI" id="CHEBI:60039"/>
        <dbReference type="EC" id="1.5.1.2"/>
    </reaction>
</comment>
<dbReference type="Pfam" id="PF14748">
    <property type="entry name" value="P5CR_dimer"/>
    <property type="match status" value="1"/>
</dbReference>
<feature type="binding site" evidence="6">
    <location>
        <begin position="70"/>
        <end position="73"/>
    </location>
    <ligand>
        <name>NADP(+)</name>
        <dbReference type="ChEBI" id="CHEBI:58349"/>
    </ligand>
</feature>
<keyword evidence="4" id="KW-0963">Cytoplasm</keyword>
<dbReference type="eggNOG" id="COG0345">
    <property type="taxonomic scope" value="Bacteria"/>
</dbReference>
<dbReference type="Proteomes" id="UP000029640">
    <property type="component" value="Unassembled WGS sequence"/>
</dbReference>
<comment type="pathway">
    <text evidence="4 7">Amino-acid biosynthesis; L-proline biosynthesis; L-proline from L-glutamate 5-semialdehyde: step 1/1.</text>
</comment>
<dbReference type="PATRIC" id="fig|1265313.6.peg.1215"/>
<comment type="similarity">
    <text evidence="1 4 7">Belongs to the pyrroline-5-carboxylate reductase family.</text>
</comment>
<dbReference type="GO" id="GO:0004735">
    <property type="term" value="F:pyrroline-5-carboxylate reductase activity"/>
    <property type="evidence" value="ECO:0007669"/>
    <property type="project" value="UniProtKB-UniRule"/>
</dbReference>
<accession>A0A095VRX2</accession>
<dbReference type="UniPathway" id="UPA00098">
    <property type="reaction ID" value="UER00361"/>
</dbReference>
<dbReference type="Gene3D" id="1.10.3730.10">
    <property type="entry name" value="ProC C-terminal domain-like"/>
    <property type="match status" value="1"/>
</dbReference>
<dbReference type="SUPFAM" id="SSF51735">
    <property type="entry name" value="NAD(P)-binding Rossmann-fold domains"/>
    <property type="match status" value="1"/>
</dbReference>
<feature type="binding site" evidence="6">
    <location>
        <position position="57"/>
    </location>
    <ligand>
        <name>NADPH</name>
        <dbReference type="ChEBI" id="CHEBI:57783"/>
    </ligand>
</feature>
<dbReference type="HAMAP" id="MF_01925">
    <property type="entry name" value="P5C_reductase"/>
    <property type="match status" value="1"/>
</dbReference>
<comment type="catalytic activity">
    <reaction evidence="4">
        <text>L-proline + NAD(+) = (S)-1-pyrroline-5-carboxylate + NADH + 2 H(+)</text>
        <dbReference type="Rhea" id="RHEA:14105"/>
        <dbReference type="ChEBI" id="CHEBI:15378"/>
        <dbReference type="ChEBI" id="CHEBI:17388"/>
        <dbReference type="ChEBI" id="CHEBI:57540"/>
        <dbReference type="ChEBI" id="CHEBI:57945"/>
        <dbReference type="ChEBI" id="CHEBI:60039"/>
        <dbReference type="EC" id="1.5.1.2"/>
    </reaction>
</comment>
<evidence type="ECO:0000259" key="9">
    <source>
        <dbReference type="Pfam" id="PF14748"/>
    </source>
</evidence>
<dbReference type="EMBL" id="AUVB01000035">
    <property type="protein sequence ID" value="KGE04202.1"/>
    <property type="molecule type" value="Genomic_DNA"/>
</dbReference>
<comment type="function">
    <text evidence="4">Catalyzes the reduction of 1-pyrroline-5-carboxylate (PCA) to L-proline.</text>
</comment>
<evidence type="ECO:0000259" key="8">
    <source>
        <dbReference type="Pfam" id="PF03807"/>
    </source>
</evidence>
<dbReference type="RefSeq" id="WP_035516830.1">
    <property type="nucleotide sequence ID" value="NZ_KN234770.1"/>
</dbReference>
<dbReference type="InterPro" id="IPR029036">
    <property type="entry name" value="P5CR_dimer"/>
</dbReference>
<dbReference type="InterPro" id="IPR028939">
    <property type="entry name" value="P5C_Rdtase_cat_N"/>
</dbReference>
<evidence type="ECO:0000313" key="11">
    <source>
        <dbReference type="Proteomes" id="UP000029640"/>
    </source>
</evidence>
<dbReference type="PIRSF" id="PIRSF000193">
    <property type="entry name" value="Pyrrol-5-carb_rd"/>
    <property type="match status" value="1"/>
</dbReference>
<dbReference type="InterPro" id="IPR008927">
    <property type="entry name" value="6-PGluconate_DH-like_C_sf"/>
</dbReference>
<dbReference type="PROSITE" id="PS00521">
    <property type="entry name" value="P5CR"/>
    <property type="match status" value="1"/>
</dbReference>
<gene>
    <name evidence="4" type="primary">proC</name>
    <name evidence="10" type="ORF">HRUBRA_01231</name>
</gene>
<dbReference type="SUPFAM" id="SSF48179">
    <property type="entry name" value="6-phosphogluconate dehydrogenase C-terminal domain-like"/>
    <property type="match status" value="1"/>
</dbReference>
<dbReference type="Pfam" id="PF03807">
    <property type="entry name" value="F420_oxidored"/>
    <property type="match status" value="1"/>
</dbReference>